<reference evidence="1 2" key="1">
    <citation type="submission" date="2016-02" db="EMBL/GenBank/DDBJ databases">
        <title>Genome sequence of Clostridium colicanis DSM 13634.</title>
        <authorList>
            <person name="Poehlein A."/>
            <person name="Daniel R."/>
        </authorList>
    </citation>
    <scope>NUCLEOTIDE SEQUENCE [LARGE SCALE GENOMIC DNA]</scope>
    <source>
        <strain evidence="1 2">DSM 13634</strain>
    </source>
</reference>
<comment type="caution">
    <text evidence="1">The sequence shown here is derived from an EMBL/GenBank/DDBJ whole genome shotgun (WGS) entry which is preliminary data.</text>
</comment>
<evidence type="ECO:0000313" key="2">
    <source>
        <dbReference type="Proteomes" id="UP000075374"/>
    </source>
</evidence>
<protein>
    <submittedName>
        <fullName evidence="1">Uncharacterized protein</fullName>
    </submittedName>
</protein>
<organism evidence="1 2">
    <name type="scientific">Clostridium colicanis DSM 13634</name>
    <dbReference type="NCBI Taxonomy" id="1121305"/>
    <lineage>
        <taxon>Bacteria</taxon>
        <taxon>Bacillati</taxon>
        <taxon>Bacillota</taxon>
        <taxon>Clostridia</taxon>
        <taxon>Eubacteriales</taxon>
        <taxon>Clostridiaceae</taxon>
        <taxon>Clostridium</taxon>
    </lineage>
</organism>
<dbReference type="EMBL" id="LTBB01000004">
    <property type="protein sequence ID" value="KYH29294.1"/>
    <property type="molecule type" value="Genomic_DNA"/>
</dbReference>
<name>A0A151ANS7_9CLOT</name>
<proteinExistence type="predicted"/>
<gene>
    <name evidence="1" type="ORF">CLCOL_10370</name>
</gene>
<dbReference type="Proteomes" id="UP000075374">
    <property type="component" value="Unassembled WGS sequence"/>
</dbReference>
<evidence type="ECO:0000313" key="1">
    <source>
        <dbReference type="EMBL" id="KYH29294.1"/>
    </source>
</evidence>
<sequence>MLRYIGPFLRMNKLSLEQVESQLFHLSKESIKQLVFNSKCGIILDPKESNLKNIPNIDISTINLNSPLLCIYKKANPKLKSKNNKLYWDEDDFKKDINISSNGYMTLALLELADYYKKFKDIDKKKYALSNAYVELAKKQLEFYASNLRNLEGVFVDKKDCTDPLIGKLKIKDKNKGFKFWEQALLMNAFYKCSTYLEGEAKESYKNFSLDILNMFLEFKDEIYDISFEDRCNLCLNLNIFYTYSKIEDVKPLILDVFDLLYEEYSNSLSDDKIQYLCLMYLNSAFLFKHTNMFKFKRISNKINDILKNHYDKDLCMFIKATESKEIKFSCDEIVLYLISMIYQYHLEDDVDEKIITDVFKSQLIDSGIVLSWPDIPTLDDVEHYKDFSSKPENLLDDQYFKLPTIPTPEMSEFAPIFIKYVVYNKEKHTFKARKSSFDSRKNLNLFFLILYTLSKTP</sequence>
<dbReference type="AlphaFoldDB" id="A0A151ANS7"/>
<dbReference type="RefSeq" id="WP_061857916.1">
    <property type="nucleotide sequence ID" value="NZ_LTBB01000004.1"/>
</dbReference>
<accession>A0A151ANS7</accession>
<dbReference type="PATRIC" id="fig|1121305.3.peg.1041"/>
<dbReference type="STRING" id="1121305.CLCOL_10370"/>
<keyword evidence="2" id="KW-1185">Reference proteome</keyword>